<dbReference type="CDD" id="cd01277">
    <property type="entry name" value="HINT_subgroup"/>
    <property type="match status" value="1"/>
</dbReference>
<accession>A0A399QUV4</accession>
<evidence type="ECO:0000313" key="6">
    <source>
        <dbReference type="Proteomes" id="UP000265431"/>
    </source>
</evidence>
<dbReference type="InterPro" id="IPR001310">
    <property type="entry name" value="Histidine_triad_HIT"/>
</dbReference>
<sequence length="144" mass="16058">MTLHGTYDKDNIFAKMLRGEMPCVKVFEDDVALAFMDIFPQTEGHTLVIPKDVKARNFLELKPKKIGPYMERVQTVAKAVEKALEPDGIRILQFNGAPAGQTVYHLHFHILPIMEGQTGRPHASGEPADTEELKALADKIAAYL</sequence>
<organism evidence="5 6">
    <name type="scientific">Henriciella barbarensis</name>
    <dbReference type="NCBI Taxonomy" id="86342"/>
    <lineage>
        <taxon>Bacteria</taxon>
        <taxon>Pseudomonadati</taxon>
        <taxon>Pseudomonadota</taxon>
        <taxon>Alphaproteobacteria</taxon>
        <taxon>Hyphomonadales</taxon>
        <taxon>Hyphomonadaceae</taxon>
        <taxon>Henriciella</taxon>
    </lineage>
</organism>
<evidence type="ECO:0000256" key="3">
    <source>
        <dbReference type="PROSITE-ProRule" id="PRU00464"/>
    </source>
</evidence>
<dbReference type="AlphaFoldDB" id="A0A399QUV4"/>
<dbReference type="PANTHER" id="PTHR46648">
    <property type="entry name" value="HIT FAMILY PROTEIN 1"/>
    <property type="match status" value="1"/>
</dbReference>
<proteinExistence type="predicted"/>
<dbReference type="PROSITE" id="PS51084">
    <property type="entry name" value="HIT_2"/>
    <property type="match status" value="1"/>
</dbReference>
<evidence type="ECO:0000313" key="5">
    <source>
        <dbReference type="EMBL" id="RIJ22231.1"/>
    </source>
</evidence>
<comment type="caution">
    <text evidence="5">The sequence shown here is derived from an EMBL/GenBank/DDBJ whole genome shotgun (WGS) entry which is preliminary data.</text>
</comment>
<dbReference type="InterPro" id="IPR039384">
    <property type="entry name" value="HINT"/>
</dbReference>
<feature type="domain" description="HIT" evidence="4">
    <location>
        <begin position="12"/>
        <end position="120"/>
    </location>
</feature>
<evidence type="ECO:0000259" key="4">
    <source>
        <dbReference type="PROSITE" id="PS51084"/>
    </source>
</evidence>
<dbReference type="SUPFAM" id="SSF54197">
    <property type="entry name" value="HIT-like"/>
    <property type="match status" value="1"/>
</dbReference>
<feature type="active site" description="Tele-AMP-histidine intermediate" evidence="1">
    <location>
        <position position="107"/>
    </location>
</feature>
<dbReference type="Proteomes" id="UP000265431">
    <property type="component" value="Unassembled WGS sequence"/>
</dbReference>
<gene>
    <name evidence="5" type="ORF">D1224_11795</name>
</gene>
<dbReference type="OrthoDB" id="9784774at2"/>
<reference evidence="5 6" key="1">
    <citation type="submission" date="2018-08" db="EMBL/GenBank/DDBJ databases">
        <title>Henriciella mobilis sp. nov., isolated from seawater.</title>
        <authorList>
            <person name="Cheng H."/>
            <person name="Wu Y.-H."/>
            <person name="Xu X.-W."/>
            <person name="Guo L.-L."/>
        </authorList>
    </citation>
    <scope>NUCLEOTIDE SEQUENCE [LARGE SCALE GENOMIC DNA]</scope>
    <source>
        <strain evidence="5 6">CCUG66934</strain>
    </source>
</reference>
<dbReference type="InterPro" id="IPR011146">
    <property type="entry name" value="HIT-like"/>
</dbReference>
<dbReference type="GO" id="GO:0009117">
    <property type="term" value="P:nucleotide metabolic process"/>
    <property type="evidence" value="ECO:0007669"/>
    <property type="project" value="TreeGrafter"/>
</dbReference>
<dbReference type="Gene3D" id="3.30.428.10">
    <property type="entry name" value="HIT-like"/>
    <property type="match status" value="1"/>
</dbReference>
<evidence type="ECO:0000256" key="2">
    <source>
        <dbReference type="PIRSR" id="PIRSR601310-3"/>
    </source>
</evidence>
<feature type="short sequence motif" description="Histidine triad motif" evidence="2 3">
    <location>
        <begin position="105"/>
        <end position="109"/>
    </location>
</feature>
<dbReference type="PANTHER" id="PTHR46648:SF1">
    <property type="entry name" value="ADENOSINE 5'-MONOPHOSPHORAMIDASE HNT1"/>
    <property type="match status" value="1"/>
</dbReference>
<dbReference type="Pfam" id="PF01230">
    <property type="entry name" value="HIT"/>
    <property type="match status" value="1"/>
</dbReference>
<protein>
    <submittedName>
        <fullName evidence="5">HIT family protein</fullName>
    </submittedName>
</protein>
<dbReference type="InterPro" id="IPR036265">
    <property type="entry name" value="HIT-like_sf"/>
</dbReference>
<dbReference type="EMBL" id="QWGB01000007">
    <property type="protein sequence ID" value="RIJ22231.1"/>
    <property type="molecule type" value="Genomic_DNA"/>
</dbReference>
<dbReference type="RefSeq" id="WP_119380150.1">
    <property type="nucleotide sequence ID" value="NZ_QWGB01000007.1"/>
</dbReference>
<keyword evidence="6" id="KW-1185">Reference proteome</keyword>
<name>A0A399QUV4_9PROT</name>
<dbReference type="PRINTS" id="PR00332">
    <property type="entry name" value="HISTRIAD"/>
</dbReference>
<dbReference type="GO" id="GO:0003824">
    <property type="term" value="F:catalytic activity"/>
    <property type="evidence" value="ECO:0007669"/>
    <property type="project" value="InterPro"/>
</dbReference>
<evidence type="ECO:0000256" key="1">
    <source>
        <dbReference type="PIRSR" id="PIRSR601310-1"/>
    </source>
</evidence>